<feature type="transmembrane region" description="Helical" evidence="8">
    <location>
        <begin position="298"/>
        <end position="315"/>
    </location>
</feature>
<evidence type="ECO:0000259" key="10">
    <source>
        <dbReference type="Pfam" id="PF18583"/>
    </source>
</evidence>
<dbReference type="InterPro" id="IPR003342">
    <property type="entry name" value="ArnT-like_N"/>
</dbReference>
<feature type="transmembrane region" description="Helical" evidence="8">
    <location>
        <begin position="124"/>
        <end position="151"/>
    </location>
</feature>
<dbReference type="InterPro" id="IPR040845">
    <property type="entry name" value="Arnt_C"/>
</dbReference>
<reference evidence="11 12" key="1">
    <citation type="submission" date="2017-07" db="EMBL/GenBank/DDBJ databases">
        <title>Complete genome sequence of Oryzomicrobium terrae TPP412.</title>
        <authorList>
            <person name="Chiu L.-W."/>
            <person name="Lo K.-J."/>
            <person name="Tsai Y.-M."/>
            <person name="Lin S.-S."/>
            <person name="Kuo C.-H."/>
            <person name="Liu C.-T."/>
        </authorList>
    </citation>
    <scope>NUCLEOTIDE SEQUENCE [LARGE SCALE GENOMIC DNA]</scope>
    <source>
        <strain evidence="11 12">TPP412</strain>
    </source>
</reference>
<feature type="transmembrane region" description="Helical" evidence="8">
    <location>
        <begin position="351"/>
        <end position="368"/>
    </location>
</feature>
<dbReference type="GO" id="GO:0005886">
    <property type="term" value="C:plasma membrane"/>
    <property type="evidence" value="ECO:0007669"/>
    <property type="project" value="UniProtKB-SubCell"/>
</dbReference>
<keyword evidence="2" id="KW-1003">Cell membrane</keyword>
<dbReference type="RefSeq" id="WP_149425366.1">
    <property type="nucleotide sequence ID" value="NZ_CP022579.1"/>
</dbReference>
<dbReference type="Proteomes" id="UP000323671">
    <property type="component" value="Chromosome"/>
</dbReference>
<proteinExistence type="predicted"/>
<organism evidence="11 12">
    <name type="scientific">Oryzomicrobium terrae</name>
    <dbReference type="NCBI Taxonomy" id="1735038"/>
    <lineage>
        <taxon>Bacteria</taxon>
        <taxon>Pseudomonadati</taxon>
        <taxon>Pseudomonadota</taxon>
        <taxon>Betaproteobacteria</taxon>
        <taxon>Rhodocyclales</taxon>
        <taxon>Rhodocyclaceae</taxon>
        <taxon>Oryzomicrobium</taxon>
    </lineage>
</organism>
<evidence type="ECO:0000256" key="6">
    <source>
        <dbReference type="ARBA" id="ARBA00022989"/>
    </source>
</evidence>
<protein>
    <submittedName>
        <fullName evidence="11">Glycosyltransferase family protein</fullName>
    </submittedName>
</protein>
<evidence type="ECO:0000313" key="11">
    <source>
        <dbReference type="EMBL" id="QEL64995.1"/>
    </source>
</evidence>
<comment type="subcellular location">
    <subcellularLocation>
        <location evidence="1">Cell membrane</location>
        <topology evidence="1">Multi-pass membrane protein</topology>
    </subcellularLocation>
</comment>
<feature type="transmembrane region" description="Helical" evidence="8">
    <location>
        <begin position="321"/>
        <end position="339"/>
    </location>
</feature>
<evidence type="ECO:0000256" key="2">
    <source>
        <dbReference type="ARBA" id="ARBA00022475"/>
    </source>
</evidence>
<dbReference type="GO" id="GO:0016763">
    <property type="term" value="F:pentosyltransferase activity"/>
    <property type="evidence" value="ECO:0007669"/>
    <property type="project" value="TreeGrafter"/>
</dbReference>
<feature type="transmembrane region" description="Helical" evidence="8">
    <location>
        <begin position="388"/>
        <end position="406"/>
    </location>
</feature>
<dbReference type="PANTHER" id="PTHR33908">
    <property type="entry name" value="MANNOSYLTRANSFERASE YKCB-RELATED"/>
    <property type="match status" value="1"/>
</dbReference>
<feature type="transmembrane region" description="Helical" evidence="8">
    <location>
        <begin position="260"/>
        <end position="286"/>
    </location>
</feature>
<gene>
    <name evidence="11" type="ORF">OTERR_15190</name>
</gene>
<keyword evidence="4 11" id="KW-0808">Transferase</keyword>
<keyword evidence="5 8" id="KW-0812">Transmembrane</keyword>
<evidence type="ECO:0000256" key="8">
    <source>
        <dbReference type="SAM" id="Phobius"/>
    </source>
</evidence>
<feature type="transmembrane region" description="Helical" evidence="8">
    <location>
        <begin position="171"/>
        <end position="199"/>
    </location>
</feature>
<evidence type="ECO:0000256" key="1">
    <source>
        <dbReference type="ARBA" id="ARBA00004651"/>
    </source>
</evidence>
<dbReference type="Pfam" id="PF02366">
    <property type="entry name" value="PMT"/>
    <property type="match status" value="1"/>
</dbReference>
<evidence type="ECO:0000313" key="12">
    <source>
        <dbReference type="Proteomes" id="UP000323671"/>
    </source>
</evidence>
<keyword evidence="12" id="KW-1185">Reference proteome</keyword>
<feature type="transmembrane region" description="Helical" evidence="8">
    <location>
        <begin position="211"/>
        <end position="231"/>
    </location>
</feature>
<accession>A0A5C1E8M2</accession>
<dbReference type="InterPro" id="IPR050297">
    <property type="entry name" value="LipidA_mod_glycosyltrf_83"/>
</dbReference>
<dbReference type="PANTHER" id="PTHR33908:SF3">
    <property type="entry name" value="UNDECAPRENYL PHOSPHATE-ALPHA-4-AMINO-4-DEOXY-L-ARABINOSE ARABINOSYL TRANSFERASE"/>
    <property type="match status" value="1"/>
</dbReference>
<keyword evidence="7 8" id="KW-0472">Membrane</keyword>
<evidence type="ECO:0000259" key="9">
    <source>
        <dbReference type="Pfam" id="PF02366"/>
    </source>
</evidence>
<keyword evidence="6 8" id="KW-1133">Transmembrane helix</keyword>
<evidence type="ECO:0000256" key="5">
    <source>
        <dbReference type="ARBA" id="ARBA00022692"/>
    </source>
</evidence>
<evidence type="ECO:0000256" key="4">
    <source>
        <dbReference type="ARBA" id="ARBA00022679"/>
    </source>
</evidence>
<evidence type="ECO:0000256" key="7">
    <source>
        <dbReference type="ARBA" id="ARBA00023136"/>
    </source>
</evidence>
<dbReference type="EMBL" id="CP022579">
    <property type="protein sequence ID" value="QEL64995.1"/>
    <property type="molecule type" value="Genomic_DNA"/>
</dbReference>
<evidence type="ECO:0000256" key="3">
    <source>
        <dbReference type="ARBA" id="ARBA00022676"/>
    </source>
</evidence>
<keyword evidence="3" id="KW-0328">Glycosyltransferase</keyword>
<feature type="domain" description="Aminoarabinose transferase C-terminal" evidence="10">
    <location>
        <begin position="445"/>
        <end position="547"/>
    </location>
</feature>
<dbReference type="GO" id="GO:0010041">
    <property type="term" value="P:response to iron(III) ion"/>
    <property type="evidence" value="ECO:0007669"/>
    <property type="project" value="TreeGrafter"/>
</dbReference>
<dbReference type="GO" id="GO:0009103">
    <property type="term" value="P:lipopolysaccharide biosynthetic process"/>
    <property type="evidence" value="ECO:0007669"/>
    <property type="project" value="UniProtKB-ARBA"/>
</dbReference>
<feature type="domain" description="ArnT-like N-terminal" evidence="9">
    <location>
        <begin position="9"/>
        <end position="239"/>
    </location>
</feature>
<dbReference type="AlphaFoldDB" id="A0A5C1E8M2"/>
<dbReference type="GO" id="GO:0000030">
    <property type="term" value="F:mannosyltransferase activity"/>
    <property type="evidence" value="ECO:0007669"/>
    <property type="project" value="InterPro"/>
</dbReference>
<feature type="transmembrane region" description="Helical" evidence="8">
    <location>
        <begin position="413"/>
        <end position="430"/>
    </location>
</feature>
<name>A0A5C1E8M2_9RHOO</name>
<dbReference type="KEGG" id="otr:OTERR_15190"/>
<sequence length="550" mass="62552">MESRRPRSLLLFLLIVLVVWFGNLEYRKLVRPDEGRYAEIPREMVVSGDWTTPRLNDLKYFEKPALQYWATAVSYTVFGEHNWSARLWPALTGLFGILAVWLTGARLFGKNAGFLGAAALSGSLLYVVLSHVLSLDMGVCFFLNLAVFAFALSRRADISTSSERNWLWLAWIGLGLAVLSKGLIGLVLPGAALVLYSLVQRDFAFWLRMRWLSGLGLLLLVTVPWFVAVSLKNPEFFHFFFIHEHFERFLTKVHGRYQPAWYFIPVLLVGFMPWVTLFLAECWNIVRTPGRGRGEFRADRFLLIWAVVIFGFFSASHSKLISYIIPLFPAGAILVGRAIDRTSGRKLRWHMLPVVLFGLIYVGAALWVPNLESIRNDNPDVPAYQPWLIGAAVILTGSAIAGFILFQRERKTFATMVVAIGGLVCAQLTLSGHETQRESMSAWDIVQKVKPYMDDSLPFYSVNTYDQTLQPYLKRTTTMVQYKDELDFGIQQEPEKFIPDVPSFVKRWEADKQAFALLPPDTFNQLQAQGVPMEVLAKDSRRVIVRKPQP</sequence>
<feature type="transmembrane region" description="Helical" evidence="8">
    <location>
        <begin position="87"/>
        <end position="104"/>
    </location>
</feature>
<dbReference type="GO" id="GO:0006493">
    <property type="term" value="P:protein O-linked glycosylation"/>
    <property type="evidence" value="ECO:0007669"/>
    <property type="project" value="InterPro"/>
</dbReference>
<dbReference type="Pfam" id="PF18583">
    <property type="entry name" value="Arnt_C"/>
    <property type="match status" value="1"/>
</dbReference>